<keyword evidence="2" id="KW-1185">Reference proteome</keyword>
<gene>
    <name evidence="1" type="ORF">ACFOZ4_04690</name>
</gene>
<reference evidence="2" key="1">
    <citation type="journal article" date="2019" name="Int. J. Syst. Evol. Microbiol.">
        <title>The Global Catalogue of Microorganisms (GCM) 10K type strain sequencing project: providing services to taxonomists for standard genome sequencing and annotation.</title>
        <authorList>
            <consortium name="The Broad Institute Genomics Platform"/>
            <consortium name="The Broad Institute Genome Sequencing Center for Infectious Disease"/>
            <person name="Wu L."/>
            <person name="Ma J."/>
        </authorList>
    </citation>
    <scope>NUCLEOTIDE SEQUENCE [LARGE SCALE GENOMIC DNA]</scope>
    <source>
        <strain evidence="2">CGMCC 4.7289</strain>
    </source>
</reference>
<keyword evidence="1" id="KW-0456">Lyase</keyword>
<dbReference type="InterPro" id="IPR015813">
    <property type="entry name" value="Pyrv/PenolPyrv_kinase-like_dom"/>
</dbReference>
<sequence length="283" mass="28628">MTPPSSWAPGAGEWSGAGPDLVTGAATLRALHRPGDPVVLPNVWDVPSARAVEAAGFPAVATSSAALAETLGHADGETAPVGEILDAIARIVRAVGVPVTADVERGFRLSPAELVERLAAAGVAGCNLEDSDPATGAMVDSARQADFLSAIRAAARSAGVDLVVNARIDVFLRSTGTHDALTDAVDRARRYLAAGADCVFPILLDDPATVGAFVGEAGGAVNILGRLDGPPSVAELAALGVARISFGARVHAAVRRQHADLLVVLRRPAAVTDPTGPASASLQ</sequence>
<proteinExistence type="predicted"/>
<dbReference type="RefSeq" id="WP_253760133.1">
    <property type="nucleotide sequence ID" value="NZ_JAMZDZ010000001.1"/>
</dbReference>
<dbReference type="GO" id="GO:0016829">
    <property type="term" value="F:lyase activity"/>
    <property type="evidence" value="ECO:0007669"/>
    <property type="project" value="UniProtKB-KW"/>
</dbReference>
<comment type="caution">
    <text evidence="1">The sequence shown here is derived from an EMBL/GenBank/DDBJ whole genome shotgun (WGS) entry which is preliminary data.</text>
</comment>
<dbReference type="InterPro" id="IPR039556">
    <property type="entry name" value="ICL/PEPM"/>
</dbReference>
<organism evidence="1 2">
    <name type="scientific">Hamadaea flava</name>
    <dbReference type="NCBI Taxonomy" id="1742688"/>
    <lineage>
        <taxon>Bacteria</taxon>
        <taxon>Bacillati</taxon>
        <taxon>Actinomycetota</taxon>
        <taxon>Actinomycetes</taxon>
        <taxon>Micromonosporales</taxon>
        <taxon>Micromonosporaceae</taxon>
        <taxon>Hamadaea</taxon>
    </lineage>
</organism>
<dbReference type="PANTHER" id="PTHR42905">
    <property type="entry name" value="PHOSPHOENOLPYRUVATE CARBOXYLASE"/>
    <property type="match status" value="1"/>
</dbReference>
<dbReference type="PANTHER" id="PTHR42905:SF16">
    <property type="entry name" value="CARBOXYPHOSPHONOENOLPYRUVATE PHOSPHONOMUTASE-LIKE PROTEIN (AFU_ORTHOLOGUE AFUA_5G07230)"/>
    <property type="match status" value="1"/>
</dbReference>
<dbReference type="Proteomes" id="UP001595816">
    <property type="component" value="Unassembled WGS sequence"/>
</dbReference>
<dbReference type="Gene3D" id="3.20.20.60">
    <property type="entry name" value="Phosphoenolpyruvate-binding domains"/>
    <property type="match status" value="1"/>
</dbReference>
<dbReference type="Pfam" id="PF13714">
    <property type="entry name" value="PEP_mutase"/>
    <property type="match status" value="1"/>
</dbReference>
<dbReference type="SUPFAM" id="SSF51621">
    <property type="entry name" value="Phosphoenolpyruvate/pyruvate domain"/>
    <property type="match status" value="1"/>
</dbReference>
<protein>
    <submittedName>
        <fullName evidence="1">Isocitrate lyase/phosphoenolpyruvate mutase family protein</fullName>
    </submittedName>
</protein>
<dbReference type="InterPro" id="IPR040442">
    <property type="entry name" value="Pyrv_kinase-like_dom_sf"/>
</dbReference>
<evidence type="ECO:0000313" key="1">
    <source>
        <dbReference type="EMBL" id="MFC4129896.1"/>
    </source>
</evidence>
<name>A0ABV8LG35_9ACTN</name>
<dbReference type="EMBL" id="JBHSAY010000003">
    <property type="protein sequence ID" value="MFC4129896.1"/>
    <property type="molecule type" value="Genomic_DNA"/>
</dbReference>
<dbReference type="CDD" id="cd00377">
    <property type="entry name" value="ICL_PEPM"/>
    <property type="match status" value="1"/>
</dbReference>
<evidence type="ECO:0000313" key="2">
    <source>
        <dbReference type="Proteomes" id="UP001595816"/>
    </source>
</evidence>
<accession>A0ABV8LG35</accession>